<dbReference type="InterPro" id="IPR032940">
    <property type="entry name" value="CAMSAP"/>
</dbReference>
<evidence type="ECO:0000313" key="2">
    <source>
        <dbReference type="EMBL" id="CAB1444452.1"/>
    </source>
</evidence>
<name>A0A9N7V7N1_PLEPL</name>
<feature type="compositionally biased region" description="Basic and acidic residues" evidence="1">
    <location>
        <begin position="89"/>
        <end position="112"/>
    </location>
</feature>
<dbReference type="GO" id="GO:0031122">
    <property type="term" value="P:cytoplasmic microtubule organization"/>
    <property type="evidence" value="ECO:0007669"/>
    <property type="project" value="TreeGrafter"/>
</dbReference>
<dbReference type="GO" id="GO:0005516">
    <property type="term" value="F:calmodulin binding"/>
    <property type="evidence" value="ECO:0007669"/>
    <property type="project" value="InterPro"/>
</dbReference>
<dbReference type="EMBL" id="CADEAL010003369">
    <property type="protein sequence ID" value="CAB1444452.1"/>
    <property type="molecule type" value="Genomic_DNA"/>
</dbReference>
<dbReference type="GO" id="GO:0036449">
    <property type="term" value="C:microtubule minus-end"/>
    <property type="evidence" value="ECO:0007669"/>
    <property type="project" value="TreeGrafter"/>
</dbReference>
<keyword evidence="3" id="KW-1185">Reference proteome</keyword>
<feature type="region of interest" description="Disordered" evidence="1">
    <location>
        <begin position="89"/>
        <end position="127"/>
    </location>
</feature>
<evidence type="ECO:0000313" key="3">
    <source>
        <dbReference type="Proteomes" id="UP001153269"/>
    </source>
</evidence>
<dbReference type="GO" id="GO:0051011">
    <property type="term" value="F:microtubule minus-end binding"/>
    <property type="evidence" value="ECO:0007669"/>
    <property type="project" value="TreeGrafter"/>
</dbReference>
<reference evidence="2" key="1">
    <citation type="submission" date="2020-03" db="EMBL/GenBank/DDBJ databases">
        <authorList>
            <person name="Weist P."/>
        </authorList>
    </citation>
    <scope>NUCLEOTIDE SEQUENCE</scope>
</reference>
<sequence>MRKVGRVTWDGCTCFQGNSHKGISAHLAMIDTLMMAYTVETVSAETVMACVSQYLPCKPEVEMPYDTEDAVTTWINKVNEYLKDTVAQELRKKETQSEEPAESPRARYRKEQASTLSGPWIPPWTTC</sequence>
<protein>
    <submittedName>
        <fullName evidence="2">Uncharacterized protein</fullName>
    </submittedName>
</protein>
<gene>
    <name evidence="2" type="ORF">PLEPLA_LOCUS32168</name>
</gene>
<dbReference type="PANTHER" id="PTHR21595:SF1">
    <property type="entry name" value="CALMODULIN-REGULATED SPECTRIN-ASSOCIATED PROTEIN 2"/>
    <property type="match status" value="1"/>
</dbReference>
<dbReference type="Proteomes" id="UP001153269">
    <property type="component" value="Unassembled WGS sequence"/>
</dbReference>
<accession>A0A9N7V7N1</accession>
<comment type="caution">
    <text evidence="2">The sequence shown here is derived from an EMBL/GenBank/DDBJ whole genome shotgun (WGS) entry which is preliminary data.</text>
</comment>
<dbReference type="GO" id="GO:0007026">
    <property type="term" value="P:negative regulation of microtubule depolymerization"/>
    <property type="evidence" value="ECO:0007669"/>
    <property type="project" value="TreeGrafter"/>
</dbReference>
<evidence type="ECO:0000256" key="1">
    <source>
        <dbReference type="SAM" id="MobiDB-lite"/>
    </source>
</evidence>
<proteinExistence type="predicted"/>
<dbReference type="AlphaFoldDB" id="A0A9N7V7N1"/>
<dbReference type="PANTHER" id="PTHR21595">
    <property type="entry name" value="PATRONIN"/>
    <property type="match status" value="1"/>
</dbReference>
<organism evidence="2 3">
    <name type="scientific">Pleuronectes platessa</name>
    <name type="common">European plaice</name>
    <dbReference type="NCBI Taxonomy" id="8262"/>
    <lineage>
        <taxon>Eukaryota</taxon>
        <taxon>Metazoa</taxon>
        <taxon>Chordata</taxon>
        <taxon>Craniata</taxon>
        <taxon>Vertebrata</taxon>
        <taxon>Euteleostomi</taxon>
        <taxon>Actinopterygii</taxon>
        <taxon>Neopterygii</taxon>
        <taxon>Teleostei</taxon>
        <taxon>Neoteleostei</taxon>
        <taxon>Acanthomorphata</taxon>
        <taxon>Carangaria</taxon>
        <taxon>Pleuronectiformes</taxon>
        <taxon>Pleuronectoidei</taxon>
        <taxon>Pleuronectidae</taxon>
        <taxon>Pleuronectes</taxon>
    </lineage>
</organism>